<evidence type="ECO:0000256" key="5">
    <source>
        <dbReference type="ARBA" id="ARBA00022723"/>
    </source>
</evidence>
<comment type="pathway">
    <text evidence="2">Isoprenoid biosynthesis.</text>
</comment>
<evidence type="ECO:0000256" key="2">
    <source>
        <dbReference type="ARBA" id="ARBA00005128"/>
    </source>
</evidence>
<dbReference type="OrthoDB" id="4497239at2"/>
<evidence type="ECO:0000256" key="7">
    <source>
        <dbReference type="RuleBase" id="RU004466"/>
    </source>
</evidence>
<reference evidence="8 9" key="1">
    <citation type="submission" date="2015-05" db="EMBL/GenBank/DDBJ databases">
        <title>Genome sequence of Mycobacterium haemophilum.</title>
        <authorList>
            <person name="Greninger A.L."/>
            <person name="Cunningham G."/>
            <person name="Miller S."/>
        </authorList>
    </citation>
    <scope>NUCLEOTIDE SEQUENCE [LARGE SCALE GENOMIC DNA]</scope>
    <source>
        <strain evidence="9">UC1</strain>
    </source>
</reference>
<comment type="similarity">
    <text evidence="3 7">Belongs to the FPP/GGPP synthase family.</text>
</comment>
<sequence>MPAGVNLGDPQFAASVHDGVTRIEELISSELSQDDQIIRDAAPHYFETDGTPFRPLFTVLAAQLGPDPDAWQVTVAGAAIEMMHRAMLHHNDVAETATVRGGTSSANTRWNNNIAILAGDYRFATASQLGSRLGPRGFLLIAETFAELVTGHMRETRGTADHVDPMDHYLQCVREKTGSLVAAAAQLGVTFSGASDEVANCLSRIGRLVGTACHISDDIVAIASNSDQPNRLTATDVCAGRPAPPMRKSLGNPNNSIAEVFALLRTAAGLVKAKEIVGTYAAQARDELACLPDCAARRALLALVNSTVSRHD</sequence>
<evidence type="ECO:0000313" key="8">
    <source>
        <dbReference type="EMBL" id="KLO38731.1"/>
    </source>
</evidence>
<evidence type="ECO:0000256" key="1">
    <source>
        <dbReference type="ARBA" id="ARBA00001946"/>
    </source>
</evidence>
<name>A0A0I9TV71_9MYCO</name>
<dbReference type="SUPFAM" id="SSF48576">
    <property type="entry name" value="Terpenoid synthases"/>
    <property type="match status" value="1"/>
</dbReference>
<dbReference type="PANTHER" id="PTHR12001">
    <property type="entry name" value="GERANYLGERANYL PYROPHOSPHATE SYNTHASE"/>
    <property type="match status" value="1"/>
</dbReference>
<dbReference type="CDD" id="cd00685">
    <property type="entry name" value="Trans_IPPS_HT"/>
    <property type="match status" value="1"/>
</dbReference>
<evidence type="ECO:0000256" key="6">
    <source>
        <dbReference type="ARBA" id="ARBA00022842"/>
    </source>
</evidence>
<keyword evidence="6" id="KW-0460">Magnesium</keyword>
<dbReference type="InterPro" id="IPR000092">
    <property type="entry name" value="Polyprenyl_synt"/>
</dbReference>
<dbReference type="STRING" id="1202450.B586_06460"/>
<proteinExistence type="inferred from homology"/>
<dbReference type="PATRIC" id="fig|29311.18.peg.3663"/>
<dbReference type="GO" id="GO:0008299">
    <property type="term" value="P:isoprenoid biosynthetic process"/>
    <property type="evidence" value="ECO:0007669"/>
    <property type="project" value="InterPro"/>
</dbReference>
<dbReference type="EMBL" id="LDPR01000002">
    <property type="protein sequence ID" value="KLO38731.1"/>
    <property type="molecule type" value="Genomic_DNA"/>
</dbReference>
<organism evidence="8 9">
    <name type="scientific">Mycobacterium haemophilum</name>
    <dbReference type="NCBI Taxonomy" id="29311"/>
    <lineage>
        <taxon>Bacteria</taxon>
        <taxon>Bacillati</taxon>
        <taxon>Actinomycetota</taxon>
        <taxon>Actinomycetes</taxon>
        <taxon>Mycobacteriales</taxon>
        <taxon>Mycobacteriaceae</taxon>
        <taxon>Mycobacterium</taxon>
    </lineage>
</organism>
<evidence type="ECO:0008006" key="10">
    <source>
        <dbReference type="Google" id="ProtNLM"/>
    </source>
</evidence>
<keyword evidence="9" id="KW-1185">Reference proteome</keyword>
<dbReference type="InterPro" id="IPR008949">
    <property type="entry name" value="Isoprenoid_synthase_dom_sf"/>
</dbReference>
<dbReference type="GO" id="GO:0004659">
    <property type="term" value="F:prenyltransferase activity"/>
    <property type="evidence" value="ECO:0007669"/>
    <property type="project" value="InterPro"/>
</dbReference>
<gene>
    <name evidence="8" type="ORF">ABH38_04425</name>
</gene>
<dbReference type="GO" id="GO:0046872">
    <property type="term" value="F:metal ion binding"/>
    <property type="evidence" value="ECO:0007669"/>
    <property type="project" value="UniProtKB-KW"/>
</dbReference>
<dbReference type="Proteomes" id="UP000036334">
    <property type="component" value="Unassembled WGS sequence"/>
</dbReference>
<accession>A0A0I9TV71</accession>
<protein>
    <recommendedName>
        <fullName evidence="10">Geranylgeranyl pyrophosphate synthase</fullName>
    </recommendedName>
</protein>
<evidence type="ECO:0000256" key="4">
    <source>
        <dbReference type="ARBA" id="ARBA00022679"/>
    </source>
</evidence>
<dbReference type="Pfam" id="PF00348">
    <property type="entry name" value="polyprenyl_synt"/>
    <property type="match status" value="1"/>
</dbReference>
<evidence type="ECO:0000256" key="3">
    <source>
        <dbReference type="ARBA" id="ARBA00006706"/>
    </source>
</evidence>
<comment type="cofactor">
    <cofactor evidence="1">
        <name>Mg(2+)</name>
        <dbReference type="ChEBI" id="CHEBI:18420"/>
    </cofactor>
</comment>
<dbReference type="Gene3D" id="1.10.600.10">
    <property type="entry name" value="Farnesyl Diphosphate Synthase"/>
    <property type="match status" value="1"/>
</dbReference>
<comment type="caution">
    <text evidence="8">The sequence shown here is derived from an EMBL/GenBank/DDBJ whole genome shotgun (WGS) entry which is preliminary data.</text>
</comment>
<evidence type="ECO:0000313" key="9">
    <source>
        <dbReference type="Proteomes" id="UP000036334"/>
    </source>
</evidence>
<dbReference type="AlphaFoldDB" id="A0A0I9TV71"/>
<keyword evidence="4 7" id="KW-0808">Transferase</keyword>
<dbReference type="PANTHER" id="PTHR12001:SF69">
    <property type="entry name" value="ALL TRANS-POLYPRENYL-DIPHOSPHATE SYNTHASE PDSS1"/>
    <property type="match status" value="1"/>
</dbReference>
<keyword evidence="5" id="KW-0479">Metal-binding</keyword>